<evidence type="ECO:0000313" key="11">
    <source>
        <dbReference type="Proteomes" id="UP000322997"/>
    </source>
</evidence>
<dbReference type="Pfam" id="PF03845">
    <property type="entry name" value="Spore_permease"/>
    <property type="match status" value="1"/>
</dbReference>
<evidence type="ECO:0000256" key="1">
    <source>
        <dbReference type="ARBA" id="ARBA00004141"/>
    </source>
</evidence>
<accession>A0A5D4S0X3</accession>
<dbReference type="InterPro" id="IPR004761">
    <property type="entry name" value="Spore_GerAB"/>
</dbReference>
<comment type="caution">
    <text evidence="10">The sequence shown here is derived from an EMBL/GenBank/DDBJ whole genome shotgun (WGS) entry which is preliminary data.</text>
</comment>
<feature type="transmembrane region" description="Helical" evidence="8">
    <location>
        <begin position="317"/>
        <end position="336"/>
    </location>
</feature>
<keyword evidence="3" id="KW-0813">Transport</keyword>
<evidence type="ECO:0000256" key="2">
    <source>
        <dbReference type="ARBA" id="ARBA00007998"/>
    </source>
</evidence>
<feature type="transmembrane region" description="Helical" evidence="8">
    <location>
        <begin position="80"/>
        <end position="108"/>
    </location>
</feature>
<feature type="transmembrane region" description="Helical" evidence="8">
    <location>
        <begin position="47"/>
        <end position="68"/>
    </location>
</feature>
<gene>
    <name evidence="10" type="ORF">FZC83_01535</name>
</gene>
<dbReference type="PROSITE" id="PS50262">
    <property type="entry name" value="G_PROTEIN_RECEP_F1_2"/>
    <property type="match status" value="1"/>
</dbReference>
<keyword evidence="4" id="KW-0309">Germination</keyword>
<comment type="subcellular location">
    <subcellularLocation>
        <location evidence="1">Membrane</location>
        <topology evidence="1">Multi-pass membrane protein</topology>
    </subcellularLocation>
</comment>
<dbReference type="OrthoDB" id="2446105at2"/>
<evidence type="ECO:0000256" key="5">
    <source>
        <dbReference type="ARBA" id="ARBA00022692"/>
    </source>
</evidence>
<feature type="domain" description="G-protein coupled receptors family 1 profile" evidence="9">
    <location>
        <begin position="130"/>
        <end position="375"/>
    </location>
</feature>
<protein>
    <submittedName>
        <fullName evidence="10">GerAB/ArcD/ProY family transporter</fullName>
    </submittedName>
</protein>
<reference evidence="10 11" key="1">
    <citation type="submission" date="2019-08" db="EMBL/GenBank/DDBJ databases">
        <title>Bacillus genomes from the desert of Cuatro Cienegas, Coahuila.</title>
        <authorList>
            <person name="Olmedo-Alvarez G."/>
        </authorList>
    </citation>
    <scope>NUCLEOTIDE SEQUENCE [LARGE SCALE GENOMIC DNA]</scope>
    <source>
        <strain evidence="10 11">CH108_3D</strain>
    </source>
</reference>
<dbReference type="GO" id="GO:0009847">
    <property type="term" value="P:spore germination"/>
    <property type="evidence" value="ECO:0007669"/>
    <property type="project" value="InterPro"/>
</dbReference>
<feature type="transmembrane region" description="Helical" evidence="8">
    <location>
        <begin position="198"/>
        <end position="215"/>
    </location>
</feature>
<dbReference type="Proteomes" id="UP000322997">
    <property type="component" value="Unassembled WGS sequence"/>
</dbReference>
<evidence type="ECO:0000313" key="10">
    <source>
        <dbReference type="EMBL" id="TYS56281.1"/>
    </source>
</evidence>
<dbReference type="GO" id="GO:0016020">
    <property type="term" value="C:membrane"/>
    <property type="evidence" value="ECO:0007669"/>
    <property type="project" value="UniProtKB-SubCell"/>
</dbReference>
<keyword evidence="5 8" id="KW-0812">Transmembrane</keyword>
<dbReference type="Gene3D" id="1.20.1740.10">
    <property type="entry name" value="Amino acid/polyamine transporter I"/>
    <property type="match status" value="1"/>
</dbReference>
<evidence type="ECO:0000256" key="6">
    <source>
        <dbReference type="ARBA" id="ARBA00022989"/>
    </source>
</evidence>
<keyword evidence="7 8" id="KW-0472">Membrane</keyword>
<evidence type="ECO:0000259" key="9">
    <source>
        <dbReference type="PROSITE" id="PS50262"/>
    </source>
</evidence>
<sequence>MLLKEGRQMIQIKQTKTQLLFFIIQTQIGVGILSLPYSVFQRAKQDGWMSILLAGLVVQLLILLFWMLAKRFPELSYFRYLKLILGTYIGNVVTIAYTIYGVLVSALILMFSTKVIKTWLLIYTPKWIVMSLLVLTAIMLAREHVLTISNIYILVSGLVLFLLFMSLVVLGTYPVEIRYLFPIGKEFGMNMISGAEEAGFSMFGFEMLLLLFPYFNTLGEKSILKTVSLASWLVTLLYLTMFLICAVVFSPSELLIIPQPVLYFVKSINLQIIERIDLIFLSLWIVNVITSLTSYLFFSLEGTRNLLKGMNKKKVTWCLMGFGSVSFSIALMVDITKIEVYHFYVMNLSYMMVVILPIIILILSLILKRKGVNSG</sequence>
<dbReference type="AlphaFoldDB" id="A0A5D4S0X3"/>
<evidence type="ECO:0000256" key="7">
    <source>
        <dbReference type="ARBA" id="ARBA00023136"/>
    </source>
</evidence>
<dbReference type="EMBL" id="VTEQ01000001">
    <property type="protein sequence ID" value="TYS56281.1"/>
    <property type="molecule type" value="Genomic_DNA"/>
</dbReference>
<feature type="transmembrane region" description="Helical" evidence="8">
    <location>
        <begin position="278"/>
        <end position="297"/>
    </location>
</feature>
<evidence type="ECO:0000256" key="8">
    <source>
        <dbReference type="SAM" id="Phobius"/>
    </source>
</evidence>
<dbReference type="NCBIfam" id="TIGR00912">
    <property type="entry name" value="2A0309"/>
    <property type="match status" value="1"/>
</dbReference>
<feature type="transmembrane region" description="Helical" evidence="8">
    <location>
        <begin position="20"/>
        <end position="41"/>
    </location>
</feature>
<feature type="transmembrane region" description="Helical" evidence="8">
    <location>
        <begin position="227"/>
        <end position="249"/>
    </location>
</feature>
<name>A0A5D4S0X3_9BACI</name>
<keyword evidence="6 8" id="KW-1133">Transmembrane helix</keyword>
<dbReference type="PANTHER" id="PTHR34975">
    <property type="entry name" value="SPORE GERMINATION PROTEIN A2"/>
    <property type="match status" value="1"/>
</dbReference>
<feature type="transmembrane region" description="Helical" evidence="8">
    <location>
        <begin position="120"/>
        <end position="140"/>
    </location>
</feature>
<proteinExistence type="inferred from homology"/>
<feature type="transmembrane region" description="Helical" evidence="8">
    <location>
        <begin position="152"/>
        <end position="173"/>
    </location>
</feature>
<organism evidence="10 11">
    <name type="scientific">Rossellomorea marisflavi</name>
    <dbReference type="NCBI Taxonomy" id="189381"/>
    <lineage>
        <taxon>Bacteria</taxon>
        <taxon>Bacillati</taxon>
        <taxon>Bacillota</taxon>
        <taxon>Bacilli</taxon>
        <taxon>Bacillales</taxon>
        <taxon>Bacillaceae</taxon>
        <taxon>Rossellomorea</taxon>
    </lineage>
</organism>
<evidence type="ECO:0000256" key="4">
    <source>
        <dbReference type="ARBA" id="ARBA00022544"/>
    </source>
</evidence>
<evidence type="ECO:0000256" key="3">
    <source>
        <dbReference type="ARBA" id="ARBA00022448"/>
    </source>
</evidence>
<comment type="similarity">
    <text evidence="2">Belongs to the amino acid-polyamine-organocation (APC) superfamily. Spore germination protein (SGP) (TC 2.A.3.9) family.</text>
</comment>
<dbReference type="InterPro" id="IPR017452">
    <property type="entry name" value="GPCR_Rhodpsn_7TM"/>
</dbReference>
<dbReference type="PANTHER" id="PTHR34975:SF2">
    <property type="entry name" value="SPORE GERMINATION PROTEIN A2"/>
    <property type="match status" value="1"/>
</dbReference>
<feature type="transmembrane region" description="Helical" evidence="8">
    <location>
        <begin position="348"/>
        <end position="367"/>
    </location>
</feature>